<dbReference type="OrthoDB" id="2533084at2759"/>
<dbReference type="SUPFAM" id="SSF103473">
    <property type="entry name" value="MFS general substrate transporter"/>
    <property type="match status" value="1"/>
</dbReference>
<feature type="transmembrane region" description="Helical" evidence="5">
    <location>
        <begin position="358"/>
        <end position="376"/>
    </location>
</feature>
<dbReference type="AlphaFoldDB" id="A0A061B2X3"/>
<feature type="transmembrane region" description="Helical" evidence="5">
    <location>
        <begin position="79"/>
        <end position="102"/>
    </location>
</feature>
<dbReference type="GO" id="GO:0005886">
    <property type="term" value="C:plasma membrane"/>
    <property type="evidence" value="ECO:0007669"/>
    <property type="project" value="TreeGrafter"/>
</dbReference>
<dbReference type="EMBL" id="LK052943">
    <property type="protein sequence ID" value="CDR43816.1"/>
    <property type="molecule type" value="Genomic_DNA"/>
</dbReference>
<keyword evidence="2 5" id="KW-0812">Transmembrane</keyword>
<name>A0A061B2X3_RHOTO</name>
<feature type="transmembrane region" description="Helical" evidence="5">
    <location>
        <begin position="312"/>
        <end position="338"/>
    </location>
</feature>
<keyword evidence="4 5" id="KW-0472">Membrane</keyword>
<feature type="transmembrane region" description="Helical" evidence="5">
    <location>
        <begin position="462"/>
        <end position="480"/>
    </location>
</feature>
<dbReference type="InterPro" id="IPR036259">
    <property type="entry name" value="MFS_trans_sf"/>
</dbReference>
<evidence type="ECO:0000256" key="4">
    <source>
        <dbReference type="ARBA" id="ARBA00023136"/>
    </source>
</evidence>
<organism evidence="6">
    <name type="scientific">Rhodotorula toruloides</name>
    <name type="common">Yeast</name>
    <name type="synonym">Rhodosporidium toruloides</name>
    <dbReference type="NCBI Taxonomy" id="5286"/>
    <lineage>
        <taxon>Eukaryota</taxon>
        <taxon>Fungi</taxon>
        <taxon>Dikarya</taxon>
        <taxon>Basidiomycota</taxon>
        <taxon>Pucciniomycotina</taxon>
        <taxon>Microbotryomycetes</taxon>
        <taxon>Sporidiobolales</taxon>
        <taxon>Sporidiobolaceae</taxon>
        <taxon>Rhodotorula</taxon>
    </lineage>
</organism>
<feature type="transmembrane region" description="Helical" evidence="5">
    <location>
        <begin position="431"/>
        <end position="450"/>
    </location>
</feature>
<dbReference type="Pfam" id="PF07690">
    <property type="entry name" value="MFS_1"/>
    <property type="match status" value="1"/>
</dbReference>
<evidence type="ECO:0000313" key="6">
    <source>
        <dbReference type="EMBL" id="CDR43816.1"/>
    </source>
</evidence>
<feature type="transmembrane region" description="Helical" evidence="5">
    <location>
        <begin position="397"/>
        <end position="419"/>
    </location>
</feature>
<gene>
    <name evidence="6" type="ORF">RHTO0S_08e06238g</name>
</gene>
<evidence type="ECO:0000256" key="3">
    <source>
        <dbReference type="ARBA" id="ARBA00022989"/>
    </source>
</evidence>
<evidence type="ECO:0000256" key="2">
    <source>
        <dbReference type="ARBA" id="ARBA00022692"/>
    </source>
</evidence>
<accession>A0A061B2X3</accession>
<evidence type="ECO:0000256" key="5">
    <source>
        <dbReference type="SAM" id="Phobius"/>
    </source>
</evidence>
<proteinExistence type="predicted"/>
<feature type="transmembrane region" description="Helical" evidence="5">
    <location>
        <begin position="146"/>
        <end position="164"/>
    </location>
</feature>
<dbReference type="GO" id="GO:0022857">
    <property type="term" value="F:transmembrane transporter activity"/>
    <property type="evidence" value="ECO:0007669"/>
    <property type="project" value="InterPro"/>
</dbReference>
<dbReference type="PANTHER" id="PTHR23502">
    <property type="entry name" value="MAJOR FACILITATOR SUPERFAMILY"/>
    <property type="match status" value="1"/>
</dbReference>
<evidence type="ECO:0000256" key="1">
    <source>
        <dbReference type="ARBA" id="ARBA00004141"/>
    </source>
</evidence>
<feature type="transmembrane region" description="Helical" evidence="5">
    <location>
        <begin position="492"/>
        <end position="512"/>
    </location>
</feature>
<sequence>MTTRLDVEKESSLADDEYGAHVVRSDTELEKDGGNLVLQVEDAAAAGLKTAKDGRTILVPQPSDDPRDPLNWPEWKKHAILIIVALAAFGGDFQSGAGIPLLLSQGEEWGLSPAKVNEAGNLNVLLLGIGGLVWIPPLYFWGRLPVLFWTQLIGTFMVLGSVLVQDFNAYYALRPLTSLFLTAGQTIGLTFVKDMFYFHEHARKIGLWVVIFLCSPYCGPFFGGFIVSGLNGAWRPVLWVVFAWSCFVLLLVIFLADETWYDRSLSVQPERPTGVYGRFCNLVGITGIRQRAYKPNAFPSIMRLFEVFTKPTLWMVFVVYALSFMWAVGINITSSIILATPKVAGGYGLTLKQTSVVYLTPLVALILGEGIGHVANDWIANRYVRKHNGVFKPECRLYIFPFASILMIAGLVLVGQALAKGLSVGAIVVGWGGYVLGVMVSSVAITAYILDVFPSASGEVSAAVNLSRTISGFSVGYFQAPWGEAVGYDVSFGIQAAIVAFAMGLVFVLIAVGERIRKFGGPLHFAKHQ</sequence>
<comment type="subcellular location">
    <subcellularLocation>
        <location evidence="1">Membrane</location>
        <topology evidence="1">Multi-pass membrane protein</topology>
    </subcellularLocation>
</comment>
<feature type="transmembrane region" description="Helical" evidence="5">
    <location>
        <begin position="176"/>
        <end position="193"/>
    </location>
</feature>
<keyword evidence="3 5" id="KW-1133">Transmembrane helix</keyword>
<protein>
    <submittedName>
        <fullName evidence="6">RHTO0S08e06238g1_1</fullName>
    </submittedName>
</protein>
<feature type="transmembrane region" description="Helical" evidence="5">
    <location>
        <begin position="122"/>
        <end position="141"/>
    </location>
</feature>
<reference evidence="6" key="1">
    <citation type="journal article" date="2014" name="Genome Announc.">
        <title>Draft genome sequence of Rhodosporidium toruloides CECT1137, an oleaginous yeast of biotechnological interest.</title>
        <authorList>
            <person name="Morin N."/>
            <person name="Calcas X."/>
            <person name="Devillers H."/>
            <person name="Durrens P."/>
            <person name="Sherman D.J."/>
            <person name="Nicaud J.-M."/>
            <person name="Neuveglise C."/>
        </authorList>
    </citation>
    <scope>NUCLEOTIDE SEQUENCE</scope>
    <source>
        <strain evidence="6">CECT1137</strain>
    </source>
</reference>
<feature type="transmembrane region" description="Helical" evidence="5">
    <location>
        <begin position="205"/>
        <end position="230"/>
    </location>
</feature>
<dbReference type="Gene3D" id="1.20.1250.20">
    <property type="entry name" value="MFS general substrate transporter like domains"/>
    <property type="match status" value="1"/>
</dbReference>
<dbReference type="PANTHER" id="PTHR23502:SF22">
    <property type="entry name" value="MAJOR FACILITATOR SUPERFAMILY (MFS) PROFILE DOMAIN-CONTAINING PROTEIN"/>
    <property type="match status" value="1"/>
</dbReference>
<dbReference type="InterPro" id="IPR011701">
    <property type="entry name" value="MFS"/>
</dbReference>
<feature type="transmembrane region" description="Helical" evidence="5">
    <location>
        <begin position="236"/>
        <end position="256"/>
    </location>
</feature>